<comment type="caution">
    <text evidence="1">The sequence shown here is derived from an EMBL/GenBank/DDBJ whole genome shotgun (WGS) entry which is preliminary data.</text>
</comment>
<keyword evidence="2" id="KW-1185">Reference proteome</keyword>
<name>A0A9N9KJ48_9GLOM</name>
<dbReference type="OrthoDB" id="2478397at2759"/>
<accession>A0A9N9KJ48</accession>
<feature type="non-terminal residue" evidence="1">
    <location>
        <position position="45"/>
    </location>
</feature>
<reference evidence="1" key="1">
    <citation type="submission" date="2021-06" db="EMBL/GenBank/DDBJ databases">
        <authorList>
            <person name="Kallberg Y."/>
            <person name="Tangrot J."/>
            <person name="Rosling A."/>
        </authorList>
    </citation>
    <scope>NUCLEOTIDE SEQUENCE</scope>
    <source>
        <strain evidence="1">FL966</strain>
    </source>
</reference>
<organism evidence="1 2">
    <name type="scientific">Cetraspora pellucida</name>
    <dbReference type="NCBI Taxonomy" id="1433469"/>
    <lineage>
        <taxon>Eukaryota</taxon>
        <taxon>Fungi</taxon>
        <taxon>Fungi incertae sedis</taxon>
        <taxon>Mucoromycota</taxon>
        <taxon>Glomeromycotina</taxon>
        <taxon>Glomeromycetes</taxon>
        <taxon>Diversisporales</taxon>
        <taxon>Gigasporaceae</taxon>
        <taxon>Cetraspora</taxon>
    </lineage>
</organism>
<dbReference type="Proteomes" id="UP000789759">
    <property type="component" value="Unassembled WGS sequence"/>
</dbReference>
<proteinExistence type="predicted"/>
<evidence type="ECO:0000313" key="2">
    <source>
        <dbReference type="Proteomes" id="UP000789759"/>
    </source>
</evidence>
<gene>
    <name evidence="1" type="ORF">CPELLU_LOCUS21602</name>
</gene>
<protein>
    <submittedName>
        <fullName evidence="1">15775_t:CDS:1</fullName>
    </submittedName>
</protein>
<evidence type="ECO:0000313" key="1">
    <source>
        <dbReference type="EMBL" id="CAG8837725.1"/>
    </source>
</evidence>
<dbReference type="AlphaFoldDB" id="A0A9N9KJ48"/>
<dbReference type="EMBL" id="CAJVQA010082269">
    <property type="protein sequence ID" value="CAG8837725.1"/>
    <property type="molecule type" value="Genomic_DNA"/>
</dbReference>
<sequence>MTLLELAKKLSVCILKENKKTEYTLFHVLIPKTVLTVTANTILSN</sequence>